<organism evidence="1 2">
    <name type="scientific">Macrococcus bovicus</name>
    <dbReference type="NCBI Taxonomy" id="69968"/>
    <lineage>
        <taxon>Bacteria</taxon>
        <taxon>Bacillati</taxon>
        <taxon>Bacillota</taxon>
        <taxon>Bacilli</taxon>
        <taxon>Bacillales</taxon>
        <taxon>Staphylococcaceae</taxon>
        <taxon>Macrococcus</taxon>
    </lineage>
</organism>
<keyword evidence="2" id="KW-1185">Reference proteome</keyword>
<sequence>MNKKHMMVSAHRIAQRIVKEVGNYSIALSLALKEVWRQVKTYNKKRFGWEAIYSAERRLCTPKQQSSNKNVGGVPEWIIRKNLTTEEAFAVINSYSQVTIRKETEKAVLVDFHTDWGHVSMWCPKSVMAA</sequence>
<accession>A0A4R6BW66</accession>
<dbReference type="Proteomes" id="UP000294843">
    <property type="component" value="Unassembled WGS sequence"/>
</dbReference>
<dbReference type="EMBL" id="SCWF01000015">
    <property type="protein sequence ID" value="TDM12646.1"/>
    <property type="molecule type" value="Genomic_DNA"/>
</dbReference>
<evidence type="ECO:0000313" key="2">
    <source>
        <dbReference type="Proteomes" id="UP000294843"/>
    </source>
</evidence>
<evidence type="ECO:0000313" key="1">
    <source>
        <dbReference type="EMBL" id="TDM12646.1"/>
    </source>
</evidence>
<proteinExistence type="predicted"/>
<gene>
    <name evidence="1" type="ORF">ERX55_10335</name>
</gene>
<protein>
    <submittedName>
        <fullName evidence="1">Uncharacterized protein</fullName>
    </submittedName>
</protein>
<dbReference type="AlphaFoldDB" id="A0A4R6BW66"/>
<comment type="caution">
    <text evidence="1">The sequence shown here is derived from an EMBL/GenBank/DDBJ whole genome shotgun (WGS) entry which is preliminary data.</text>
</comment>
<name>A0A4R6BW66_9STAP</name>
<reference evidence="1 2" key="1">
    <citation type="submission" date="2019-01" db="EMBL/GenBank/DDBJ databases">
        <title>Draft genome sequences of the type strains of six Macrococcus species.</title>
        <authorList>
            <person name="Mazhar S."/>
            <person name="Altermann E."/>
            <person name="Hill C."/>
            <person name="Mcauliffe O."/>
        </authorList>
    </citation>
    <scope>NUCLEOTIDE SEQUENCE [LARGE SCALE GENOMIC DNA]</scope>
    <source>
        <strain evidence="1 2">ATCC 51825</strain>
    </source>
</reference>
<dbReference type="RefSeq" id="WP_133452510.1">
    <property type="nucleotide sequence ID" value="NZ_SCWF01000015.1"/>
</dbReference>
<dbReference type="OrthoDB" id="2329632at2"/>